<reference evidence="5" key="2">
    <citation type="submission" date="2021-04" db="EMBL/GenBank/DDBJ databases">
        <authorList>
            <person name="Gilroy R."/>
        </authorList>
    </citation>
    <scope>NUCLEOTIDE SEQUENCE</scope>
    <source>
        <strain evidence="5">CHK32-1732</strain>
    </source>
</reference>
<dbReference type="PANTHER" id="PTHR47990">
    <property type="entry name" value="2-OXOGLUTARATE (2OG) AND FE(II)-DEPENDENT OXYGENASE SUPERFAMILY PROTEIN-RELATED"/>
    <property type="match status" value="1"/>
</dbReference>
<proteinExistence type="inferred from homology"/>
<accession>A0A9D1RQV3</accession>
<dbReference type="InterPro" id="IPR050231">
    <property type="entry name" value="Iron_ascorbate_oxido_reductase"/>
</dbReference>
<dbReference type="GO" id="GO:0046872">
    <property type="term" value="F:metal ion binding"/>
    <property type="evidence" value="ECO:0007669"/>
    <property type="project" value="UniProtKB-KW"/>
</dbReference>
<dbReference type="SUPFAM" id="SSF51197">
    <property type="entry name" value="Clavaminate synthase-like"/>
    <property type="match status" value="1"/>
</dbReference>
<dbReference type="AlphaFoldDB" id="A0A9D1RQV3"/>
<evidence type="ECO:0000256" key="3">
    <source>
        <dbReference type="RuleBase" id="RU003682"/>
    </source>
</evidence>
<evidence type="ECO:0000313" key="6">
    <source>
        <dbReference type="Proteomes" id="UP000824190"/>
    </source>
</evidence>
<evidence type="ECO:0000256" key="1">
    <source>
        <dbReference type="ARBA" id="ARBA00004792"/>
    </source>
</evidence>
<reference evidence="5" key="1">
    <citation type="journal article" date="2021" name="PeerJ">
        <title>Extensive microbial diversity within the chicken gut microbiome revealed by metagenomics and culture.</title>
        <authorList>
            <person name="Gilroy R."/>
            <person name="Ravi A."/>
            <person name="Getino M."/>
            <person name="Pursley I."/>
            <person name="Horton D.L."/>
            <person name="Alikhan N.F."/>
            <person name="Baker D."/>
            <person name="Gharbi K."/>
            <person name="Hall N."/>
            <person name="Watson M."/>
            <person name="Adriaenssens E.M."/>
            <person name="Foster-Nyarko E."/>
            <person name="Jarju S."/>
            <person name="Secka A."/>
            <person name="Antonio M."/>
            <person name="Oren A."/>
            <person name="Chaudhuri R.R."/>
            <person name="La Ragione R."/>
            <person name="Hildebrand F."/>
            <person name="Pallen M.J."/>
        </authorList>
    </citation>
    <scope>NUCLEOTIDE SEQUENCE</scope>
    <source>
        <strain evidence="5">CHK32-1732</strain>
    </source>
</reference>
<comment type="pathway">
    <text evidence="1">Antibiotic biosynthesis.</text>
</comment>
<feature type="domain" description="Fe2OG dioxygenase" evidence="4">
    <location>
        <begin position="179"/>
        <end position="288"/>
    </location>
</feature>
<dbReference type="GO" id="GO:0017000">
    <property type="term" value="P:antibiotic biosynthetic process"/>
    <property type="evidence" value="ECO:0007669"/>
    <property type="project" value="UniProtKB-KW"/>
</dbReference>
<dbReference type="Pfam" id="PF14226">
    <property type="entry name" value="DIOX_N"/>
    <property type="match status" value="1"/>
</dbReference>
<dbReference type="GO" id="GO:0016491">
    <property type="term" value="F:oxidoreductase activity"/>
    <property type="evidence" value="ECO:0007669"/>
    <property type="project" value="UniProtKB-KW"/>
</dbReference>
<keyword evidence="3" id="KW-0560">Oxidoreductase</keyword>
<dbReference type="Proteomes" id="UP000824190">
    <property type="component" value="Unassembled WGS sequence"/>
</dbReference>
<organism evidence="5 6">
    <name type="scientific">Candidatus Corynebacterium avicola</name>
    <dbReference type="NCBI Taxonomy" id="2838527"/>
    <lineage>
        <taxon>Bacteria</taxon>
        <taxon>Bacillati</taxon>
        <taxon>Actinomycetota</taxon>
        <taxon>Actinomycetes</taxon>
        <taxon>Mycobacteriales</taxon>
        <taxon>Corynebacteriaceae</taxon>
        <taxon>Corynebacterium</taxon>
    </lineage>
</organism>
<comment type="caution">
    <text evidence="5">The sequence shown here is derived from an EMBL/GenBank/DDBJ whole genome shotgun (WGS) entry which is preliminary data.</text>
</comment>
<dbReference type="InterPro" id="IPR005123">
    <property type="entry name" value="Oxoglu/Fe-dep_dioxygenase_dom"/>
</dbReference>
<name>A0A9D1RQV3_9CORY</name>
<keyword evidence="2" id="KW-0045">Antibiotic biosynthesis</keyword>
<dbReference type="InterPro" id="IPR027443">
    <property type="entry name" value="IPNS-like_sf"/>
</dbReference>
<sequence>MTETALDIPLIDISDWRTATSKERQHMAERLDAAMINSGFFMVTGHGIDESLSAAVREASARFFRLPDEVKENYRTVVGGRGWIRSGDEANAFYGEDIDPDKADLKETLTFGREHTTGDAQIDAEFFAPNVYPAEVPELEELVLSWIEGARTLYEDLLEMLATALGLDMNFFVDRAANSPNTFNINRYPALDVVGAARADQYRIAPHTDWGLVTILDRQPGYGGLQVQTADGSWEDAPYVEGALTINIADLLARWTGDRWRSTKHRVLAPSADAPSEELVSIICFCEPNMDQIVEPLAPPVGGGAQYEPVRAADYFTERNAAATVGDGVVVS</sequence>
<dbReference type="InterPro" id="IPR026992">
    <property type="entry name" value="DIOX_N"/>
</dbReference>
<evidence type="ECO:0000313" key="5">
    <source>
        <dbReference type="EMBL" id="HIW92494.1"/>
    </source>
</evidence>
<keyword evidence="3" id="KW-0408">Iron</keyword>
<gene>
    <name evidence="5" type="ORF">H9870_12655</name>
</gene>
<dbReference type="PROSITE" id="PS51471">
    <property type="entry name" value="FE2OG_OXY"/>
    <property type="match status" value="1"/>
</dbReference>
<dbReference type="PRINTS" id="PR00682">
    <property type="entry name" value="IPNSYNTHASE"/>
</dbReference>
<dbReference type="InterPro" id="IPR044861">
    <property type="entry name" value="IPNS-like_FE2OG_OXY"/>
</dbReference>
<evidence type="ECO:0000256" key="2">
    <source>
        <dbReference type="ARBA" id="ARBA00023194"/>
    </source>
</evidence>
<comment type="similarity">
    <text evidence="3">Belongs to the iron/ascorbate-dependent oxidoreductase family.</text>
</comment>
<keyword evidence="3" id="KW-0479">Metal-binding</keyword>
<dbReference type="Pfam" id="PF03171">
    <property type="entry name" value="2OG-FeII_Oxy"/>
    <property type="match status" value="1"/>
</dbReference>
<dbReference type="Gene3D" id="2.60.120.330">
    <property type="entry name" value="B-lactam Antibiotic, Isopenicillin N Synthase, Chain"/>
    <property type="match status" value="1"/>
</dbReference>
<evidence type="ECO:0000259" key="4">
    <source>
        <dbReference type="PROSITE" id="PS51471"/>
    </source>
</evidence>
<protein>
    <submittedName>
        <fullName evidence="5">Isopenicillin N synthase family oxygenase</fullName>
    </submittedName>
</protein>
<dbReference type="EMBL" id="DXGC01000107">
    <property type="protein sequence ID" value="HIW92494.1"/>
    <property type="molecule type" value="Genomic_DNA"/>
</dbReference>